<sequence>MKFRSRLSLLAVMGLGFIISSCTSTRTVTEGDFTRVDIPKEEVVSQIPNYATELDAIKGKGRALVSEPGNSDRVTIDFEANRELSLLTFQNRIGIEGGQMLVDSDSILIYNKLDKIAQKISIYDGRMTTLNELASINILDLLNFKVDAGDVQSVWESNNSYQLRLKNGARVFVNKEKGWVQQVDQTRRGLAPYSRIIYESYGELNGFTLPRKITIFSADGDSRVVFLVRSLEVNPGKLNLEIDIPNDINIQRI</sequence>
<protein>
    <submittedName>
        <fullName evidence="2">DUF4292 domain-containing protein</fullName>
    </submittedName>
</protein>
<proteinExistence type="predicted"/>
<dbReference type="Proteomes" id="UP001139125">
    <property type="component" value="Unassembled WGS sequence"/>
</dbReference>
<organism evidence="2 3">
    <name type="scientific">Gracilimonas sediminicola</name>
    <dbReference type="NCBI Taxonomy" id="2952158"/>
    <lineage>
        <taxon>Bacteria</taxon>
        <taxon>Pseudomonadati</taxon>
        <taxon>Balneolota</taxon>
        <taxon>Balneolia</taxon>
        <taxon>Balneolales</taxon>
        <taxon>Balneolaceae</taxon>
        <taxon>Gracilimonas</taxon>
    </lineage>
</organism>
<evidence type="ECO:0000313" key="2">
    <source>
        <dbReference type="EMBL" id="MCP9291557.1"/>
    </source>
</evidence>
<name>A0A9X2L3E7_9BACT</name>
<dbReference type="RefSeq" id="WP_255134421.1">
    <property type="nucleotide sequence ID" value="NZ_JANDBC010000001.1"/>
</dbReference>
<keyword evidence="3" id="KW-1185">Reference proteome</keyword>
<dbReference type="AlphaFoldDB" id="A0A9X2L3E7"/>
<accession>A0A9X2L3E7</accession>
<keyword evidence="1" id="KW-0732">Signal</keyword>
<evidence type="ECO:0000256" key="1">
    <source>
        <dbReference type="SAM" id="SignalP"/>
    </source>
</evidence>
<dbReference type="InterPro" id="IPR025634">
    <property type="entry name" value="DUF4292"/>
</dbReference>
<evidence type="ECO:0000313" key="3">
    <source>
        <dbReference type="Proteomes" id="UP001139125"/>
    </source>
</evidence>
<dbReference type="Pfam" id="PF14125">
    <property type="entry name" value="DUF4292"/>
    <property type="match status" value="1"/>
</dbReference>
<feature type="signal peptide" evidence="1">
    <location>
        <begin position="1"/>
        <end position="24"/>
    </location>
</feature>
<gene>
    <name evidence="2" type="ORF">NM125_08185</name>
</gene>
<reference evidence="2" key="1">
    <citation type="submission" date="2022-06" db="EMBL/GenBank/DDBJ databases">
        <title>Gracilimonas sp. CAU 1638 isolated from sea sediment.</title>
        <authorList>
            <person name="Kim W."/>
        </authorList>
    </citation>
    <scope>NUCLEOTIDE SEQUENCE</scope>
    <source>
        <strain evidence="2">CAU 1638</strain>
    </source>
</reference>
<dbReference type="EMBL" id="JANDBC010000001">
    <property type="protein sequence ID" value="MCP9291557.1"/>
    <property type="molecule type" value="Genomic_DNA"/>
</dbReference>
<dbReference type="PROSITE" id="PS51257">
    <property type="entry name" value="PROKAR_LIPOPROTEIN"/>
    <property type="match status" value="1"/>
</dbReference>
<feature type="chain" id="PRO_5040805574" evidence="1">
    <location>
        <begin position="25"/>
        <end position="253"/>
    </location>
</feature>
<comment type="caution">
    <text evidence="2">The sequence shown here is derived from an EMBL/GenBank/DDBJ whole genome shotgun (WGS) entry which is preliminary data.</text>
</comment>